<dbReference type="Gene3D" id="3.90.1150.60">
    <property type="entry name" value="Methioning gamme-lyase, C-terminal domain"/>
    <property type="match status" value="1"/>
</dbReference>
<proteinExistence type="predicted"/>
<gene>
    <name evidence="1" type="ORF">MTY_2205</name>
</gene>
<evidence type="ECO:0000313" key="1">
    <source>
        <dbReference type="EMBL" id="GAF26865.1"/>
    </source>
</evidence>
<dbReference type="SUPFAM" id="SSF53383">
    <property type="entry name" value="PLP-dependent transferases"/>
    <property type="match status" value="1"/>
</dbReference>
<dbReference type="PANTHER" id="PTHR46658">
    <property type="entry name" value="CYS OR MET METABOLISM PYRIDOXAL-PHOSPHATE-DEPENDENT ENZYME"/>
    <property type="match status" value="1"/>
</dbReference>
<organism evidence="1">
    <name type="scientific">Moorella thermoacetica Y72</name>
    <dbReference type="NCBI Taxonomy" id="1325331"/>
    <lineage>
        <taxon>Bacteria</taxon>
        <taxon>Bacillati</taxon>
        <taxon>Bacillota</taxon>
        <taxon>Clostridia</taxon>
        <taxon>Neomoorellales</taxon>
        <taxon>Neomoorellaceae</taxon>
        <taxon>Neomoorella</taxon>
    </lineage>
</organism>
<dbReference type="RefSeq" id="WP_025774581.1">
    <property type="nucleotide sequence ID" value="NZ_DF238840.1"/>
</dbReference>
<dbReference type="InterPro" id="IPR015421">
    <property type="entry name" value="PyrdxlP-dep_Trfase_major"/>
</dbReference>
<accession>A0A0S6UCQ5</accession>
<dbReference type="InterPro" id="IPR015424">
    <property type="entry name" value="PyrdxlP-dep_Trfase"/>
</dbReference>
<dbReference type="EMBL" id="DF238840">
    <property type="protein sequence ID" value="GAF26865.1"/>
    <property type="molecule type" value="Genomic_DNA"/>
</dbReference>
<sequence>MAYLDSISKLFPVDSWLVERLRQAEHASREALTAVEEVCAFNHLKVLRAFQDAGVTEFHFQDSTGYGYSDLGRDVLERIYARIFGGAAGLVRSQIVSGTHALTLALRAILRPGDTLLAACGRPYDTLATVIGLGPRVPGTLREWGIEYREVKLDPAGRPDLAGLGAAVAEIKPRLCLIQRSRGYALRPSLGVDELARIIGAVKAASRETICLVDNCYGELVEEREPGEVGADLVVGSLIKNPGGGLAPGGGYIVGREELVEEVAAALTAPGLGSELGAFENKRLYYQGLYLAPIVVREALRGAIVAASFFQDLGFEVDPLPDAPRRDIVQCLIMGKEEALLAFCQGLQKGCPVEATTRPEPANLPGYADPVIMAGGTFIQGSSIELSADGPLRPPYAVFLQGGLSYPYTRVALLMAAQEMVNRGLIQEKWR</sequence>
<dbReference type="Gene3D" id="3.40.640.10">
    <property type="entry name" value="Type I PLP-dependent aspartate aminotransferase-like (Major domain)"/>
    <property type="match status" value="1"/>
</dbReference>
<keyword evidence="1" id="KW-0456">Lyase</keyword>
<dbReference type="Proteomes" id="UP000063718">
    <property type="component" value="Unassembled WGS sequence"/>
</dbReference>
<reference evidence="1" key="1">
    <citation type="journal article" date="2014" name="Gene">
        <title>Genome-guided analysis of transformation efficiency and carbon dioxide assimilation by Moorella thermoacetica Y72.</title>
        <authorList>
            <person name="Tsukahara K."/>
            <person name="Kita A."/>
            <person name="Nakashimada Y."/>
            <person name="Hoshino T."/>
            <person name="Murakami K."/>
        </authorList>
    </citation>
    <scope>NUCLEOTIDE SEQUENCE [LARGE SCALE GENOMIC DNA]</scope>
    <source>
        <strain evidence="1">Y72</strain>
    </source>
</reference>
<dbReference type="GO" id="GO:0016829">
    <property type="term" value="F:lyase activity"/>
    <property type="evidence" value="ECO:0007669"/>
    <property type="project" value="UniProtKB-KW"/>
</dbReference>
<dbReference type="AlphaFoldDB" id="A0A0S6UCQ5"/>
<protein>
    <submittedName>
        <fullName evidence="1">Cystathionine beta-lyase family protein</fullName>
    </submittedName>
</protein>
<dbReference type="Pfam" id="PF06838">
    <property type="entry name" value="Met_gamma_lyase"/>
    <property type="match status" value="1"/>
</dbReference>
<dbReference type="PANTHER" id="PTHR46658:SF1">
    <property type="entry name" value="CYS OR MET METABOLISM PYRIDOXAL-PHOSPHATE-DEPENDENT ENZYME"/>
    <property type="match status" value="1"/>
</dbReference>
<dbReference type="InterPro" id="IPR009651">
    <property type="entry name" value="Met_g_lyase_put"/>
</dbReference>
<name>A0A0S6UCQ5_NEOTH</name>